<evidence type="ECO:0000256" key="7">
    <source>
        <dbReference type="ARBA" id="ARBA00023136"/>
    </source>
</evidence>
<feature type="transmembrane region" description="Helical" evidence="9">
    <location>
        <begin position="180"/>
        <end position="200"/>
    </location>
</feature>
<evidence type="ECO:0000256" key="4">
    <source>
        <dbReference type="ARBA" id="ARBA00022692"/>
    </source>
</evidence>
<feature type="transmembrane region" description="Helical" evidence="9">
    <location>
        <begin position="220"/>
        <end position="243"/>
    </location>
</feature>
<evidence type="ECO:0000256" key="5">
    <source>
        <dbReference type="ARBA" id="ARBA00022970"/>
    </source>
</evidence>
<feature type="transmembrane region" description="Helical" evidence="9">
    <location>
        <begin position="255"/>
        <end position="273"/>
    </location>
</feature>
<feature type="non-terminal residue" evidence="10">
    <location>
        <position position="1"/>
    </location>
</feature>
<dbReference type="InterPro" id="IPR052157">
    <property type="entry name" value="BCAA_transport_permease"/>
</dbReference>
<evidence type="ECO:0000256" key="6">
    <source>
        <dbReference type="ARBA" id="ARBA00022989"/>
    </source>
</evidence>
<evidence type="ECO:0000256" key="3">
    <source>
        <dbReference type="ARBA" id="ARBA00022475"/>
    </source>
</evidence>
<organism evidence="10">
    <name type="scientific">marine metagenome</name>
    <dbReference type="NCBI Taxonomy" id="408172"/>
    <lineage>
        <taxon>unclassified sequences</taxon>
        <taxon>metagenomes</taxon>
        <taxon>ecological metagenomes</taxon>
    </lineage>
</organism>
<keyword evidence="6 9" id="KW-1133">Transmembrane helix</keyword>
<evidence type="ECO:0000256" key="1">
    <source>
        <dbReference type="ARBA" id="ARBA00004651"/>
    </source>
</evidence>
<sequence length="287" mass="30757">VDGFGRGGIYALIALGIAVIFGVMHLVNFAHGELITVSAYAAYGLFVAGWDWWLIAPAIVLIAGLTSVAIEFVAFRWVRGAPDFTMLMTSFGVHFLVQAAFVMYVSANFRQFPRPGWIFQTWKVGGVSLEVFDLLVILFTLLTLGATYWVLQRTMFGMSLRAAAEDFDAARLMGIRSDRIIRGAFALSGLLAGVAAVFWLMRSGQAGPTAGLSPMLKGVLAALIGGLGSLTGAVMGGVILGLAEVLLISRLPEGLVGLTDGIVFLLIALLFVFRPQGLITVRRAERV</sequence>
<dbReference type="EMBL" id="UINC01005307">
    <property type="protein sequence ID" value="SVA20484.1"/>
    <property type="molecule type" value="Genomic_DNA"/>
</dbReference>
<proteinExistence type="inferred from homology"/>
<evidence type="ECO:0000313" key="10">
    <source>
        <dbReference type="EMBL" id="SVA20484.1"/>
    </source>
</evidence>
<evidence type="ECO:0000256" key="2">
    <source>
        <dbReference type="ARBA" id="ARBA00022448"/>
    </source>
</evidence>
<feature type="transmembrane region" description="Helical" evidence="9">
    <location>
        <begin position="7"/>
        <end position="30"/>
    </location>
</feature>
<keyword evidence="2" id="KW-0813">Transport</keyword>
<evidence type="ECO:0000256" key="9">
    <source>
        <dbReference type="SAM" id="Phobius"/>
    </source>
</evidence>
<feature type="transmembrane region" description="Helical" evidence="9">
    <location>
        <begin position="87"/>
        <end position="107"/>
    </location>
</feature>
<keyword evidence="7 9" id="KW-0472">Membrane</keyword>
<feature type="transmembrane region" description="Helical" evidence="9">
    <location>
        <begin position="50"/>
        <end position="75"/>
    </location>
</feature>
<reference evidence="10" key="1">
    <citation type="submission" date="2018-05" db="EMBL/GenBank/DDBJ databases">
        <authorList>
            <person name="Lanie J.A."/>
            <person name="Ng W.-L."/>
            <person name="Kazmierczak K.M."/>
            <person name="Andrzejewski T.M."/>
            <person name="Davidsen T.M."/>
            <person name="Wayne K.J."/>
            <person name="Tettelin H."/>
            <person name="Glass J.I."/>
            <person name="Rusch D."/>
            <person name="Podicherti R."/>
            <person name="Tsui H.-C.T."/>
            <person name="Winkler M.E."/>
        </authorList>
    </citation>
    <scope>NUCLEOTIDE SEQUENCE</scope>
</reference>
<dbReference type="GO" id="GO:0022857">
    <property type="term" value="F:transmembrane transporter activity"/>
    <property type="evidence" value="ECO:0007669"/>
    <property type="project" value="InterPro"/>
</dbReference>
<evidence type="ECO:0008006" key="11">
    <source>
        <dbReference type="Google" id="ProtNLM"/>
    </source>
</evidence>
<dbReference type="CDD" id="cd06582">
    <property type="entry name" value="TM_PBP1_LivH_like"/>
    <property type="match status" value="1"/>
</dbReference>
<dbReference type="PANTHER" id="PTHR11795:SF445">
    <property type="entry name" value="AMINO ACID ABC TRANSPORTER PERMEASE PROTEIN"/>
    <property type="match status" value="1"/>
</dbReference>
<dbReference type="GO" id="GO:0005886">
    <property type="term" value="C:plasma membrane"/>
    <property type="evidence" value="ECO:0007669"/>
    <property type="project" value="UniProtKB-SubCell"/>
</dbReference>
<comment type="similarity">
    <text evidence="8">Belongs to the binding-protein-dependent transport system permease family. LivHM subfamily.</text>
</comment>
<dbReference type="GO" id="GO:0006865">
    <property type="term" value="P:amino acid transport"/>
    <property type="evidence" value="ECO:0007669"/>
    <property type="project" value="UniProtKB-KW"/>
</dbReference>
<name>A0A381TXF7_9ZZZZ</name>
<dbReference type="Pfam" id="PF02653">
    <property type="entry name" value="BPD_transp_2"/>
    <property type="match status" value="1"/>
</dbReference>
<dbReference type="InterPro" id="IPR001851">
    <property type="entry name" value="ABC_transp_permease"/>
</dbReference>
<comment type="subcellular location">
    <subcellularLocation>
        <location evidence="1">Cell membrane</location>
        <topology evidence="1">Multi-pass membrane protein</topology>
    </subcellularLocation>
</comment>
<dbReference type="PANTHER" id="PTHR11795">
    <property type="entry name" value="BRANCHED-CHAIN AMINO ACID TRANSPORT SYSTEM PERMEASE PROTEIN LIVH"/>
    <property type="match status" value="1"/>
</dbReference>
<evidence type="ECO:0000256" key="8">
    <source>
        <dbReference type="ARBA" id="ARBA00037998"/>
    </source>
</evidence>
<protein>
    <recommendedName>
        <fullName evidence="11">Branched-chain amino acid ABC transporter permease</fullName>
    </recommendedName>
</protein>
<feature type="transmembrane region" description="Helical" evidence="9">
    <location>
        <begin position="127"/>
        <end position="151"/>
    </location>
</feature>
<gene>
    <name evidence="10" type="ORF">METZ01_LOCUS73338</name>
</gene>
<keyword evidence="5" id="KW-0029">Amino-acid transport</keyword>
<accession>A0A381TXF7</accession>
<keyword evidence="3" id="KW-1003">Cell membrane</keyword>
<dbReference type="AlphaFoldDB" id="A0A381TXF7"/>
<keyword evidence="4 9" id="KW-0812">Transmembrane</keyword>